<feature type="compositionally biased region" description="Low complexity" evidence="1">
    <location>
        <begin position="363"/>
        <end position="377"/>
    </location>
</feature>
<evidence type="ECO:0000313" key="2">
    <source>
        <dbReference type="EMBL" id="CAK0846145.1"/>
    </source>
</evidence>
<keyword evidence="3" id="KW-1185">Reference proteome</keyword>
<evidence type="ECO:0000313" key="3">
    <source>
        <dbReference type="Proteomes" id="UP001189429"/>
    </source>
</evidence>
<proteinExistence type="predicted"/>
<dbReference type="Proteomes" id="UP001189429">
    <property type="component" value="Unassembled WGS sequence"/>
</dbReference>
<reference evidence="2" key="1">
    <citation type="submission" date="2023-10" db="EMBL/GenBank/DDBJ databases">
        <authorList>
            <person name="Chen Y."/>
            <person name="Shah S."/>
            <person name="Dougan E. K."/>
            <person name="Thang M."/>
            <person name="Chan C."/>
        </authorList>
    </citation>
    <scope>NUCLEOTIDE SEQUENCE [LARGE SCALE GENOMIC DNA]</scope>
</reference>
<dbReference type="EMBL" id="CAUYUJ010014799">
    <property type="protein sequence ID" value="CAK0846145.1"/>
    <property type="molecule type" value="Genomic_DNA"/>
</dbReference>
<protein>
    <submittedName>
        <fullName evidence="2">Uncharacterized protein</fullName>
    </submittedName>
</protein>
<comment type="caution">
    <text evidence="2">The sequence shown here is derived from an EMBL/GenBank/DDBJ whole genome shotgun (WGS) entry which is preliminary data.</text>
</comment>
<name>A0ABN9TKL4_9DINO</name>
<gene>
    <name evidence="2" type="ORF">PCOR1329_LOCUS39735</name>
</gene>
<feature type="region of interest" description="Disordered" evidence="1">
    <location>
        <begin position="320"/>
        <end position="389"/>
    </location>
</feature>
<organism evidence="2 3">
    <name type="scientific">Prorocentrum cordatum</name>
    <dbReference type="NCBI Taxonomy" id="2364126"/>
    <lineage>
        <taxon>Eukaryota</taxon>
        <taxon>Sar</taxon>
        <taxon>Alveolata</taxon>
        <taxon>Dinophyceae</taxon>
        <taxon>Prorocentrales</taxon>
        <taxon>Prorocentraceae</taxon>
        <taxon>Prorocentrum</taxon>
    </lineage>
</organism>
<feature type="non-terminal residue" evidence="2">
    <location>
        <position position="389"/>
    </location>
</feature>
<sequence length="389" mass="40424">MAVDIDGGADPAWAGALLGYARGAGVRFVRAGWLRGQLRARAAAGAAGWPGLPRLQDLPAAGALVTHEELWRCLQLERQPLVVSHPWLSAVHPDPEGVQLERICGFLDGAEGWVDADGPVRVPDDHPVFLDWCCLPQHDGRHPDIAALQALGPDARRAELLRLAAAGHGAALAPGEQAALAAALQGFHALFGSDHTKVLCLDGAVPKGAANTVPYLRRGWCLLEQLLARRSAGGFACEAVGPGATPEAPVPLTPELFRAALEGLHFGGGVGDREAVALLYERAFAARAAAGELLLRGLRGGGRGAPARGASCAARGTARLRGRLVPGRPGGGAAGRGAPRRRWTPHAGPGRVRPGRPRGRGAGLAPAGRAAARAAGPPRGGRRPRRRRR</sequence>
<evidence type="ECO:0000256" key="1">
    <source>
        <dbReference type="SAM" id="MobiDB-lite"/>
    </source>
</evidence>
<accession>A0ABN9TKL4</accession>
<feature type="compositionally biased region" description="Basic residues" evidence="1">
    <location>
        <begin position="380"/>
        <end position="389"/>
    </location>
</feature>